<keyword evidence="2" id="KW-1185">Reference proteome</keyword>
<proteinExistence type="predicted"/>
<evidence type="ECO:0000256" key="1">
    <source>
        <dbReference type="SAM" id="MobiDB-lite"/>
    </source>
</evidence>
<evidence type="ECO:0000313" key="3">
    <source>
        <dbReference type="WBParaSite" id="nRc.2.0.1.t11050-RA"/>
    </source>
</evidence>
<name>A0A915IA48_ROMCU</name>
<accession>A0A915IA48</accession>
<dbReference type="WBParaSite" id="nRc.2.0.1.t11050-RA">
    <property type="protein sequence ID" value="nRc.2.0.1.t11050-RA"/>
    <property type="gene ID" value="nRc.2.0.1.g11050"/>
</dbReference>
<dbReference type="Proteomes" id="UP000887565">
    <property type="component" value="Unplaced"/>
</dbReference>
<sequence>MVDLDDYALHFILELNGVKQLTKISSAPNSVASGVVVDVDRREFSFTSPVTDVGPKPLAVDDDEESKTSVNQSDKRSPVLRLVKSCTNIMPSKFE</sequence>
<organism evidence="2 3">
    <name type="scientific">Romanomermis culicivorax</name>
    <name type="common">Nematode worm</name>
    <dbReference type="NCBI Taxonomy" id="13658"/>
    <lineage>
        <taxon>Eukaryota</taxon>
        <taxon>Metazoa</taxon>
        <taxon>Ecdysozoa</taxon>
        <taxon>Nematoda</taxon>
        <taxon>Enoplea</taxon>
        <taxon>Dorylaimia</taxon>
        <taxon>Mermithida</taxon>
        <taxon>Mermithoidea</taxon>
        <taxon>Mermithidae</taxon>
        <taxon>Romanomermis</taxon>
    </lineage>
</organism>
<dbReference type="AlphaFoldDB" id="A0A915IA48"/>
<protein>
    <submittedName>
        <fullName evidence="3">Uncharacterized protein</fullName>
    </submittedName>
</protein>
<reference evidence="3" key="1">
    <citation type="submission" date="2022-11" db="UniProtKB">
        <authorList>
            <consortium name="WormBaseParasite"/>
        </authorList>
    </citation>
    <scope>IDENTIFICATION</scope>
</reference>
<feature type="region of interest" description="Disordered" evidence="1">
    <location>
        <begin position="55"/>
        <end position="76"/>
    </location>
</feature>
<evidence type="ECO:0000313" key="2">
    <source>
        <dbReference type="Proteomes" id="UP000887565"/>
    </source>
</evidence>